<keyword evidence="3" id="KW-1185">Reference proteome</keyword>
<proteinExistence type="predicted"/>
<gene>
    <name evidence="2" type="ORF">AG1IA_01684</name>
</gene>
<evidence type="ECO:0000256" key="1">
    <source>
        <dbReference type="SAM" id="MobiDB-lite"/>
    </source>
</evidence>
<evidence type="ECO:0000313" key="2">
    <source>
        <dbReference type="EMBL" id="ELU44277.1"/>
    </source>
</evidence>
<feature type="region of interest" description="Disordered" evidence="1">
    <location>
        <begin position="1"/>
        <end position="24"/>
    </location>
</feature>
<sequence>MSSQVKAVEPISYGPTRAGPESNLFDRDEVTLGSTGCTPKRELAGSIGLGRVAGMVGGTGAKEGIGATGVGYECSFASKAVTRPLLRTNIPQNTGPSRLGALVIEVQCTALCLEPRVEGPGPKEK</sequence>
<accession>L8X5C0</accession>
<dbReference type="Proteomes" id="UP000011668">
    <property type="component" value="Unassembled WGS sequence"/>
</dbReference>
<protein>
    <submittedName>
        <fullName evidence="2">Uncharacterized protein</fullName>
    </submittedName>
</protein>
<evidence type="ECO:0000313" key="3">
    <source>
        <dbReference type="Proteomes" id="UP000011668"/>
    </source>
</evidence>
<dbReference type="AlphaFoldDB" id="L8X5C0"/>
<dbReference type="EMBL" id="AFRT01000364">
    <property type="protein sequence ID" value="ELU44277.1"/>
    <property type="molecule type" value="Genomic_DNA"/>
</dbReference>
<organism evidence="2 3">
    <name type="scientific">Thanatephorus cucumeris (strain AG1-IA)</name>
    <name type="common">Rice sheath blight fungus</name>
    <name type="synonym">Rhizoctonia solani</name>
    <dbReference type="NCBI Taxonomy" id="983506"/>
    <lineage>
        <taxon>Eukaryota</taxon>
        <taxon>Fungi</taxon>
        <taxon>Dikarya</taxon>
        <taxon>Basidiomycota</taxon>
        <taxon>Agaricomycotina</taxon>
        <taxon>Agaricomycetes</taxon>
        <taxon>Cantharellales</taxon>
        <taxon>Ceratobasidiaceae</taxon>
        <taxon>Rhizoctonia</taxon>
        <taxon>Rhizoctonia solani AG-1</taxon>
    </lineage>
</organism>
<comment type="caution">
    <text evidence="2">The sequence shown here is derived from an EMBL/GenBank/DDBJ whole genome shotgun (WGS) entry which is preliminary data.</text>
</comment>
<dbReference type="HOGENOM" id="CLU_1994143_0_0_1"/>
<name>L8X5C0_THACA</name>
<reference evidence="2 3" key="1">
    <citation type="journal article" date="2013" name="Nat. Commun.">
        <title>The evolution and pathogenic mechanisms of the rice sheath blight pathogen.</title>
        <authorList>
            <person name="Zheng A."/>
            <person name="Lin R."/>
            <person name="Xu L."/>
            <person name="Qin P."/>
            <person name="Tang C."/>
            <person name="Ai P."/>
            <person name="Zhang D."/>
            <person name="Liu Y."/>
            <person name="Sun Z."/>
            <person name="Feng H."/>
            <person name="Wang Y."/>
            <person name="Chen Y."/>
            <person name="Liang X."/>
            <person name="Fu R."/>
            <person name="Li Q."/>
            <person name="Zhang J."/>
            <person name="Yu X."/>
            <person name="Xie Z."/>
            <person name="Ding L."/>
            <person name="Guan P."/>
            <person name="Tang J."/>
            <person name="Liang Y."/>
            <person name="Wang S."/>
            <person name="Deng Q."/>
            <person name="Li S."/>
            <person name="Zhu J."/>
            <person name="Wang L."/>
            <person name="Liu H."/>
            <person name="Li P."/>
        </authorList>
    </citation>
    <scope>NUCLEOTIDE SEQUENCE [LARGE SCALE GENOMIC DNA]</scope>
    <source>
        <strain evidence="3">AG-1 IA</strain>
    </source>
</reference>